<dbReference type="GO" id="GO:0006260">
    <property type="term" value="P:DNA replication"/>
    <property type="evidence" value="ECO:0007669"/>
    <property type="project" value="UniProtKB-KW"/>
</dbReference>
<dbReference type="EMBL" id="DQ399903">
    <property type="protein sequence ID" value="ABD48717.1"/>
    <property type="molecule type" value="Genomic_DNA"/>
</dbReference>
<reference evidence="4" key="1">
    <citation type="journal article" date="2006" name="Acta Biochim. Biophys. Sin.">
        <title>Characterization of Nocardia plasmid pXT107.</title>
        <authorList>
            <person name="Xia H.Y."/>
            <person name="Tian Y.Q."/>
            <person name="Zhang R."/>
            <person name="Lin K.C."/>
            <person name="Qin Z.J."/>
        </authorList>
    </citation>
    <scope>NUCLEOTIDE SEQUENCE</scope>
    <source>
        <strain evidence="4">107</strain>
        <plasmid evidence="4">pXT107</plasmid>
    </source>
</reference>
<evidence type="ECO:0000256" key="1">
    <source>
        <dbReference type="ARBA" id="ARBA00008909"/>
    </source>
</evidence>
<feature type="compositionally biased region" description="Polar residues" evidence="3">
    <location>
        <begin position="46"/>
        <end position="56"/>
    </location>
</feature>
<evidence type="ECO:0000313" key="4">
    <source>
        <dbReference type="EMBL" id="ABD48717.1"/>
    </source>
</evidence>
<accession>Q27I94</accession>
<proteinExistence type="inferred from homology"/>
<feature type="compositionally biased region" description="Low complexity" evidence="3">
    <location>
        <begin position="79"/>
        <end position="88"/>
    </location>
</feature>
<feature type="region of interest" description="Disordered" evidence="3">
    <location>
        <begin position="1"/>
        <end position="88"/>
    </location>
</feature>
<geneLocation type="plasmid" evidence="4">
    <name>pXT107</name>
</geneLocation>
<protein>
    <submittedName>
        <fullName evidence="4">PXT107.1</fullName>
    </submittedName>
</protein>
<dbReference type="AlphaFoldDB" id="Q27I94"/>
<sequence length="480" mass="52896">MVSTEPVIETTDNPSCVVCGSELPRQKKGRPRRYCNPACARRARQASPSNQASEGPSHTPAPGRRGAEARGQGVGIEQAPSDALDPPADAVEDFRTRYYANFASTPGQDPISTRRKLRYRLRHLLREVTTVNRCKGCGWEPIANGIAIKMGTKDGRNTAGFGGLETCGRIWLCPVCSAKIRVRRGDQIAEGVGRHIDGGGSAWFLTITLPHEKGDALKDSFDALTQAWRYVKTGRAYQDEKKWFGILGEIKAVEVTHGDNGWHPHAHILILTSRNLEFDEFCSWVARLDARWAKGLAKVGWSTGRPGIRLVLVPVEKGKGIAAYVAKVQEKGLGNEIARADMKDARPGNRTPFGILADFGNHALADDVELWWEYEQATAGRSAIRWSPGLWAKLMPDADDLSDEEIAAEDEGSAAIAYLAPWTWRRIRTIPGAEIAILEAVERSGWEGLLRVLIRYRVSAAGVYTPEEWATPNEVELEPL</sequence>
<name>Q27I94_9NOCA</name>
<keyword evidence="4" id="KW-0614">Plasmid</keyword>
<reference evidence="4" key="2">
    <citation type="submission" date="2006-02" db="EMBL/GenBank/DDBJ databases">
        <authorList>
            <person name="Xia H."/>
            <person name="Tian Y."/>
            <person name="Zhang R."/>
            <person name="Lin K."/>
            <person name="Qin Z."/>
        </authorList>
    </citation>
    <scope>NUCLEOTIDE SEQUENCE</scope>
    <source>
        <strain evidence="4">107</strain>
        <plasmid evidence="4">pXT107</plasmid>
    </source>
</reference>
<organism evidence="4">
    <name type="scientific">Nocardia sp. 107</name>
    <dbReference type="NCBI Taxonomy" id="373212"/>
    <lineage>
        <taxon>Bacteria</taxon>
        <taxon>Bacillati</taxon>
        <taxon>Actinomycetota</taxon>
        <taxon>Actinomycetes</taxon>
        <taxon>Mycobacteriales</taxon>
        <taxon>Nocardiaceae</taxon>
        <taxon>Nocardia</taxon>
    </lineage>
</organism>
<dbReference type="InterPro" id="IPR000989">
    <property type="entry name" value="Rep"/>
</dbReference>
<dbReference type="Pfam" id="PF01446">
    <property type="entry name" value="Rep_1"/>
    <property type="match status" value="1"/>
</dbReference>
<evidence type="ECO:0000256" key="3">
    <source>
        <dbReference type="SAM" id="MobiDB-lite"/>
    </source>
</evidence>
<keyword evidence="2" id="KW-0235">DNA replication</keyword>
<comment type="similarity">
    <text evidence="1">Belongs to the Gram-positive plasmids replication protein type 1 family.</text>
</comment>
<dbReference type="GO" id="GO:0003677">
    <property type="term" value="F:DNA binding"/>
    <property type="evidence" value="ECO:0007669"/>
    <property type="project" value="InterPro"/>
</dbReference>
<evidence type="ECO:0000256" key="2">
    <source>
        <dbReference type="ARBA" id="ARBA00022705"/>
    </source>
</evidence>